<keyword evidence="5 11" id="KW-0812">Transmembrane</keyword>
<evidence type="ECO:0000256" key="10">
    <source>
        <dbReference type="ARBA" id="ARBA00030458"/>
    </source>
</evidence>
<evidence type="ECO:0000313" key="12">
    <source>
        <dbReference type="Proteomes" id="UP000504629"/>
    </source>
</evidence>
<keyword evidence="7" id="KW-0443">Lipid metabolism</keyword>
<dbReference type="KEGG" id="bman:114242245"/>
<dbReference type="PANTHER" id="PTHR20996">
    <property type="entry name" value="NUCLEAR ENVELOPE PHOSPHATASE-REGULATORY SUBUNIT 1"/>
    <property type="match status" value="1"/>
</dbReference>
<dbReference type="GO" id="GO:0071595">
    <property type="term" value="C:Nem1-Spo7 phosphatase complex"/>
    <property type="evidence" value="ECO:0007669"/>
    <property type="project" value="InterPro"/>
</dbReference>
<dbReference type="OrthoDB" id="5786980at2759"/>
<evidence type="ECO:0000256" key="11">
    <source>
        <dbReference type="SAM" id="Phobius"/>
    </source>
</evidence>
<comment type="similarity">
    <text evidence="3">Belongs to the CNEP1R1 family.</text>
</comment>
<comment type="subcellular location">
    <subcellularLocation>
        <location evidence="2">Cytoplasm</location>
    </subcellularLocation>
    <subcellularLocation>
        <location evidence="1">Nucleus membrane</location>
        <topology evidence="1">Multi-pass membrane protein</topology>
    </subcellularLocation>
</comment>
<dbReference type="InterPro" id="IPR019168">
    <property type="entry name" value="NEP1-R1"/>
</dbReference>
<dbReference type="RefSeq" id="XP_028029138.1">
    <property type="nucleotide sequence ID" value="XM_028173337.1"/>
</dbReference>
<evidence type="ECO:0000256" key="6">
    <source>
        <dbReference type="ARBA" id="ARBA00022989"/>
    </source>
</evidence>
<keyword evidence="9" id="KW-0539">Nucleus</keyword>
<dbReference type="GO" id="GO:0006629">
    <property type="term" value="P:lipid metabolic process"/>
    <property type="evidence" value="ECO:0007669"/>
    <property type="project" value="UniProtKB-KW"/>
</dbReference>
<dbReference type="PANTHER" id="PTHR20996:SF1">
    <property type="entry name" value="NUCLEAR ENVELOPE PHOSPHATASE-REGULATORY SUBUNIT 1"/>
    <property type="match status" value="1"/>
</dbReference>
<dbReference type="GO" id="GO:0005737">
    <property type="term" value="C:cytoplasm"/>
    <property type="evidence" value="ECO:0007669"/>
    <property type="project" value="UniProtKB-SubCell"/>
</dbReference>
<evidence type="ECO:0000256" key="3">
    <source>
        <dbReference type="ARBA" id="ARBA00010998"/>
    </source>
</evidence>
<dbReference type="Proteomes" id="UP000504629">
    <property type="component" value="Unplaced"/>
</dbReference>
<reference evidence="13" key="1">
    <citation type="submission" date="2025-08" db="UniProtKB">
        <authorList>
            <consortium name="RefSeq"/>
        </authorList>
    </citation>
    <scope>IDENTIFICATION</scope>
    <source>
        <tissue evidence="13">Silk gland</tissue>
    </source>
</reference>
<dbReference type="Pfam" id="PF09771">
    <property type="entry name" value="Tmemb_18A"/>
    <property type="match status" value="1"/>
</dbReference>
<evidence type="ECO:0000256" key="9">
    <source>
        <dbReference type="ARBA" id="ARBA00023242"/>
    </source>
</evidence>
<sequence>MSLEQTACDVIITDLKAFERRLTEVIACLQPATMRWRILLTIVSVCTAIAAYHWLMDPLTPVVSLTQSLWNHPFFAVTSTLLVLLFMIGVHRKVVAPSIITARTRSILNDFNMSCDDTGKLILKPRPANSSLF</sequence>
<name>A0A6J2JIP0_BOMMA</name>
<dbReference type="GeneID" id="114242245"/>
<gene>
    <name evidence="13" type="primary">LOC114242245</name>
</gene>
<feature type="transmembrane region" description="Helical" evidence="11">
    <location>
        <begin position="75"/>
        <end position="95"/>
    </location>
</feature>
<keyword evidence="6 11" id="KW-1133">Transmembrane helix</keyword>
<evidence type="ECO:0000256" key="7">
    <source>
        <dbReference type="ARBA" id="ARBA00023098"/>
    </source>
</evidence>
<keyword evidence="4" id="KW-0963">Cytoplasm</keyword>
<evidence type="ECO:0000256" key="8">
    <source>
        <dbReference type="ARBA" id="ARBA00023136"/>
    </source>
</evidence>
<protein>
    <recommendedName>
        <fullName evidence="10">Transmembrane protein 188</fullName>
    </recommendedName>
</protein>
<evidence type="ECO:0000256" key="4">
    <source>
        <dbReference type="ARBA" id="ARBA00022490"/>
    </source>
</evidence>
<organism evidence="12 13">
    <name type="scientific">Bombyx mandarina</name>
    <name type="common">Wild silk moth</name>
    <name type="synonym">Wild silkworm</name>
    <dbReference type="NCBI Taxonomy" id="7092"/>
    <lineage>
        <taxon>Eukaryota</taxon>
        <taxon>Metazoa</taxon>
        <taxon>Ecdysozoa</taxon>
        <taxon>Arthropoda</taxon>
        <taxon>Hexapoda</taxon>
        <taxon>Insecta</taxon>
        <taxon>Pterygota</taxon>
        <taxon>Neoptera</taxon>
        <taxon>Endopterygota</taxon>
        <taxon>Lepidoptera</taxon>
        <taxon>Glossata</taxon>
        <taxon>Ditrysia</taxon>
        <taxon>Bombycoidea</taxon>
        <taxon>Bombycidae</taxon>
        <taxon>Bombycinae</taxon>
        <taxon>Bombyx</taxon>
    </lineage>
</organism>
<accession>A0A6J2JIP0</accession>
<evidence type="ECO:0000256" key="2">
    <source>
        <dbReference type="ARBA" id="ARBA00004496"/>
    </source>
</evidence>
<dbReference type="AlphaFoldDB" id="A0A6J2JIP0"/>
<keyword evidence="8 11" id="KW-0472">Membrane</keyword>
<feature type="transmembrane region" description="Helical" evidence="11">
    <location>
        <begin position="38"/>
        <end position="55"/>
    </location>
</feature>
<dbReference type="GO" id="GO:0031965">
    <property type="term" value="C:nuclear membrane"/>
    <property type="evidence" value="ECO:0007669"/>
    <property type="project" value="UniProtKB-SubCell"/>
</dbReference>
<proteinExistence type="inferred from homology"/>
<evidence type="ECO:0000313" key="13">
    <source>
        <dbReference type="RefSeq" id="XP_028029138.1"/>
    </source>
</evidence>
<evidence type="ECO:0000256" key="5">
    <source>
        <dbReference type="ARBA" id="ARBA00022692"/>
    </source>
</evidence>
<dbReference type="CTD" id="39204"/>
<keyword evidence="12" id="KW-1185">Reference proteome</keyword>
<evidence type="ECO:0000256" key="1">
    <source>
        <dbReference type="ARBA" id="ARBA00004232"/>
    </source>
</evidence>